<dbReference type="PANTHER" id="PTHR31987">
    <property type="entry name" value="GLUTAMINASE A-RELATED"/>
    <property type="match status" value="1"/>
</dbReference>
<feature type="compositionally biased region" description="Low complexity" evidence="2">
    <location>
        <begin position="450"/>
        <end position="470"/>
    </location>
</feature>
<organism evidence="4 5">
    <name type="scientific">Ceratobasidium theobromae</name>
    <dbReference type="NCBI Taxonomy" id="1582974"/>
    <lineage>
        <taxon>Eukaryota</taxon>
        <taxon>Fungi</taxon>
        <taxon>Dikarya</taxon>
        <taxon>Basidiomycota</taxon>
        <taxon>Agaricomycotina</taxon>
        <taxon>Agaricomycetes</taxon>
        <taxon>Cantharellales</taxon>
        <taxon>Ceratobasidiaceae</taxon>
        <taxon>Ceratobasidium</taxon>
    </lineage>
</organism>
<reference evidence="4 5" key="1">
    <citation type="journal article" date="2019" name="Fungal Biol. Biotechnol.">
        <title>Draft genome sequence of fastidious pathogen Ceratobasidium theobromae, which causes vascular-streak dieback in Theobroma cacao.</title>
        <authorList>
            <person name="Ali S.S."/>
            <person name="Asman A."/>
            <person name="Shao J."/>
            <person name="Firmansyah A.P."/>
            <person name="Susilo A.W."/>
            <person name="Rosmana A."/>
            <person name="McMahon P."/>
            <person name="Junaid M."/>
            <person name="Guest D."/>
            <person name="Kheng T.Y."/>
            <person name="Meinhardt L.W."/>
            <person name="Bailey B.A."/>
        </authorList>
    </citation>
    <scope>NUCLEOTIDE SEQUENCE [LARGE SCALE GENOMIC DNA]</scope>
    <source>
        <strain evidence="4 5">CT2</strain>
    </source>
</reference>
<dbReference type="InterPro" id="IPR052743">
    <property type="entry name" value="Glutaminase_GtaA"/>
</dbReference>
<dbReference type="SUPFAM" id="SSF54928">
    <property type="entry name" value="RNA-binding domain, RBD"/>
    <property type="match status" value="1"/>
</dbReference>
<feature type="region of interest" description="Disordered" evidence="2">
    <location>
        <begin position="605"/>
        <end position="701"/>
    </location>
</feature>
<feature type="compositionally biased region" description="Polar residues" evidence="2">
    <location>
        <begin position="383"/>
        <end position="392"/>
    </location>
</feature>
<dbReference type="GO" id="GO:0003723">
    <property type="term" value="F:RNA binding"/>
    <property type="evidence" value="ECO:0007669"/>
    <property type="project" value="UniProtKB-UniRule"/>
</dbReference>
<feature type="compositionally biased region" description="Low complexity" evidence="2">
    <location>
        <begin position="395"/>
        <end position="443"/>
    </location>
</feature>
<evidence type="ECO:0000259" key="3">
    <source>
        <dbReference type="PROSITE" id="PS50102"/>
    </source>
</evidence>
<dbReference type="InterPro" id="IPR035979">
    <property type="entry name" value="RBD_domain_sf"/>
</dbReference>
<dbReference type="OrthoDB" id="3918848at2759"/>
<comment type="caution">
    <text evidence="4">The sequence shown here is derived from an EMBL/GenBank/DDBJ whole genome shotgun (WGS) entry which is preliminary data.</text>
</comment>
<gene>
    <name evidence="4" type="ORF">CTheo_6219</name>
</gene>
<dbReference type="PROSITE" id="PS50102">
    <property type="entry name" value="RRM"/>
    <property type="match status" value="1"/>
</dbReference>
<dbReference type="InterPro" id="IPR018829">
    <property type="entry name" value="DUF2433"/>
</dbReference>
<evidence type="ECO:0000256" key="1">
    <source>
        <dbReference type="PROSITE-ProRule" id="PRU00176"/>
    </source>
</evidence>
<dbReference type="InterPro" id="IPR029052">
    <property type="entry name" value="Metallo-depent_PP-like"/>
</dbReference>
<protein>
    <recommendedName>
        <fullName evidence="3">RRM domain-containing protein</fullName>
    </recommendedName>
</protein>
<feature type="compositionally biased region" description="Gly residues" evidence="2">
    <location>
        <begin position="683"/>
        <end position="701"/>
    </location>
</feature>
<feature type="compositionally biased region" description="Polar residues" evidence="2">
    <location>
        <begin position="505"/>
        <end position="525"/>
    </location>
</feature>
<keyword evidence="1" id="KW-0694">RNA-binding</keyword>
<feature type="domain" description="RRM" evidence="3">
    <location>
        <begin position="534"/>
        <end position="614"/>
    </location>
</feature>
<dbReference type="PANTHER" id="PTHR31987:SF11">
    <property type="entry name" value="DUF2433 DOMAIN-CONTAINING PROTEIN"/>
    <property type="match status" value="1"/>
</dbReference>
<evidence type="ECO:0000313" key="4">
    <source>
        <dbReference type="EMBL" id="KAB5590329.1"/>
    </source>
</evidence>
<evidence type="ECO:0000313" key="5">
    <source>
        <dbReference type="Proteomes" id="UP000383932"/>
    </source>
</evidence>
<name>A0A5N5QFD0_9AGAM</name>
<feature type="region of interest" description="Disordered" evidence="2">
    <location>
        <begin position="383"/>
        <end position="535"/>
    </location>
</feature>
<dbReference type="InterPro" id="IPR012677">
    <property type="entry name" value="Nucleotide-bd_a/b_plait_sf"/>
</dbReference>
<evidence type="ECO:0000256" key="2">
    <source>
        <dbReference type="SAM" id="MobiDB-lite"/>
    </source>
</evidence>
<proteinExistence type="predicted"/>
<keyword evidence="5" id="KW-1185">Reference proteome</keyword>
<dbReference type="Pfam" id="PF10360">
    <property type="entry name" value="DUF2433"/>
    <property type="match status" value="1"/>
</dbReference>
<feature type="compositionally biased region" description="Gly residues" evidence="2">
    <location>
        <begin position="625"/>
        <end position="644"/>
    </location>
</feature>
<feature type="compositionally biased region" description="Gly residues" evidence="2">
    <location>
        <begin position="658"/>
        <end position="670"/>
    </location>
</feature>
<feature type="compositionally biased region" description="Low complexity" evidence="2">
    <location>
        <begin position="671"/>
        <end position="682"/>
    </location>
</feature>
<dbReference type="Proteomes" id="UP000383932">
    <property type="component" value="Unassembled WGS sequence"/>
</dbReference>
<dbReference type="SUPFAM" id="SSF56300">
    <property type="entry name" value="Metallo-dependent phosphatases"/>
    <property type="match status" value="1"/>
</dbReference>
<dbReference type="Gene3D" id="3.30.70.330">
    <property type="match status" value="1"/>
</dbReference>
<dbReference type="AlphaFoldDB" id="A0A5N5QFD0"/>
<accession>A0A5N5QFD0</accession>
<dbReference type="Pfam" id="PF00076">
    <property type="entry name" value="RRM_1"/>
    <property type="match status" value="1"/>
</dbReference>
<sequence length="701" mass="74042">MSSRDSGFNTSTTVLDSTSGRILCIADIRGHLSTLNQLARDARAVAIIHTGDFGFFEPSSVERISDRTLRHLVSYSPLIPQDDRPALLAHDAPLRQSISSSATFQLSEFPQLLSGQIMLEVPVYTVWGACEDVLVLEKFRSGTYSISNLHILDEATTRRIDVGGVSLRLLGLGGALVPHKLFDNGEGRATIAGGQGTMWTTVLQMGELLDTARRVYDPTETRLFVTHASPGREGILAQLGLATRADLTVSAGLHFRHASSYNEFSVQEDMDGFRNKLLKGKETFDSVWENVKTQVEAVVDDRQRILLESALGTIERIPPPAPTGPNPTGLLPGEEPAWKNCWNWNLCDASFGSLTLEAKDGRISAELKSQGFNYAYRKNNQSTQTGVNTSTVAGGKPPTSTASPAPGAKNRSAPGTKPGTPAPGSVTKPTTPGLGTNPGTPAPIASAVSKPATPAPGTGTKPGTPVNGTGRPLKRVSIDEKPSGNGSPVVQEGALPEEAKEIKPTDSNLDSVKSQDGRSTGAQTPPSGPRRNPWTIYMRPLPIPVTEDEIKTFFGDSASGITNIKIPLDYKVTPHPQRGFAYVEFNDEQGMKTALDNHAEMIRDTRPSVEVSNPGDHSGPRGSFRGRGGPNRGGFQGNRGGDNKWGGNADGNRPSGESGSGGSRFGGLGRGAAQAFSAATGGAAKGPGKGRGGQGGSAEKE</sequence>
<dbReference type="EMBL" id="SSOP01000177">
    <property type="protein sequence ID" value="KAB5590329.1"/>
    <property type="molecule type" value="Genomic_DNA"/>
</dbReference>
<dbReference type="InterPro" id="IPR000504">
    <property type="entry name" value="RRM_dom"/>
</dbReference>
<dbReference type="SMART" id="SM00360">
    <property type="entry name" value="RRM"/>
    <property type="match status" value="1"/>
</dbReference>